<comment type="caution">
    <text evidence="1">The sequence shown here is derived from an EMBL/GenBank/DDBJ whole genome shotgun (WGS) entry which is preliminary data.</text>
</comment>
<evidence type="ECO:0000313" key="2">
    <source>
        <dbReference type="Proteomes" id="UP000531561"/>
    </source>
</evidence>
<dbReference type="GeneID" id="59261845"/>
<name>A0A8H6API9_9HELO</name>
<dbReference type="OrthoDB" id="3474233at2759"/>
<dbReference type="EMBL" id="JABFCT010000012">
    <property type="protein sequence ID" value="KAF5871269.1"/>
    <property type="molecule type" value="Genomic_DNA"/>
</dbReference>
<sequence length="238" mass="27194">MSQDLYLTPPDSAPIMAASLLPVADYTEEKNVRENPEFKMALRGNGIIKLHGTSPVEDWNQKKRKRQDLDWSHRKANIPSNGYGLTKEEMKTYREGSDKFENILAAHAASGGIPYVVDLKLSLADYTRLFSARDSLSARDSICESDSMREKLPTGDSLLASLKFLERWSRLTTPVFSKTKRNPTIDKWNENIKEQDLALRESAQWGPLCKLYEQWAIDETNFYEPQHDSLDSLDFDSD</sequence>
<keyword evidence="2" id="KW-1185">Reference proteome</keyword>
<dbReference type="AlphaFoldDB" id="A0A8H6API9"/>
<reference evidence="1 2" key="1">
    <citation type="journal article" date="2020" name="Phytopathology">
        <title>A high-quality genome resource of Botrytis fragariae, a new and rapidly spreading fungal pathogen causing strawberry gray mold in the U.S.A.</title>
        <authorList>
            <person name="Wu Y."/>
            <person name="Saski C.A."/>
            <person name="Schnabel G."/>
            <person name="Xiao S."/>
            <person name="Hu M."/>
        </authorList>
    </citation>
    <scope>NUCLEOTIDE SEQUENCE [LARGE SCALE GENOMIC DNA]</scope>
    <source>
        <strain evidence="1 2">BVB16</strain>
    </source>
</reference>
<dbReference type="Proteomes" id="UP000531561">
    <property type="component" value="Unassembled WGS sequence"/>
</dbReference>
<organism evidence="1 2">
    <name type="scientific">Botrytis fragariae</name>
    <dbReference type="NCBI Taxonomy" id="1964551"/>
    <lineage>
        <taxon>Eukaryota</taxon>
        <taxon>Fungi</taxon>
        <taxon>Dikarya</taxon>
        <taxon>Ascomycota</taxon>
        <taxon>Pezizomycotina</taxon>
        <taxon>Leotiomycetes</taxon>
        <taxon>Helotiales</taxon>
        <taxon>Sclerotiniaceae</taxon>
        <taxon>Botrytis</taxon>
    </lineage>
</organism>
<evidence type="ECO:0000313" key="1">
    <source>
        <dbReference type="EMBL" id="KAF5871269.1"/>
    </source>
</evidence>
<protein>
    <submittedName>
        <fullName evidence="1">Uncharacterized protein</fullName>
    </submittedName>
</protein>
<dbReference type="RefSeq" id="XP_037190216.1">
    <property type="nucleotide sequence ID" value="XM_037338153.1"/>
</dbReference>
<proteinExistence type="predicted"/>
<accession>A0A8H6API9</accession>
<gene>
    <name evidence="1" type="ORF">Bfra_007784</name>
</gene>